<dbReference type="Pfam" id="PF00126">
    <property type="entry name" value="HTH_1"/>
    <property type="match status" value="1"/>
</dbReference>
<dbReference type="InterPro" id="IPR005119">
    <property type="entry name" value="LysR_subst-bd"/>
</dbReference>
<evidence type="ECO:0000256" key="5">
    <source>
        <dbReference type="ARBA" id="ARBA00023163"/>
    </source>
</evidence>
<dbReference type="AlphaFoldDB" id="A0A1G7EBK8"/>
<dbReference type="PANTHER" id="PTHR30537:SF1">
    <property type="entry name" value="HTH-TYPE TRANSCRIPTIONAL REGULATOR PGRR"/>
    <property type="match status" value="1"/>
</dbReference>
<dbReference type="GO" id="GO:0006351">
    <property type="term" value="P:DNA-templated transcription"/>
    <property type="evidence" value="ECO:0007669"/>
    <property type="project" value="TreeGrafter"/>
</dbReference>
<evidence type="ECO:0000259" key="6">
    <source>
        <dbReference type="PROSITE" id="PS50931"/>
    </source>
</evidence>
<keyword evidence="4 7" id="KW-0238">DNA-binding</keyword>
<dbReference type="InterPro" id="IPR036390">
    <property type="entry name" value="WH_DNA-bd_sf"/>
</dbReference>
<evidence type="ECO:0000313" key="8">
    <source>
        <dbReference type="Proteomes" id="UP000199245"/>
    </source>
</evidence>
<reference evidence="7 8" key="1">
    <citation type="submission" date="2016-10" db="EMBL/GenBank/DDBJ databases">
        <authorList>
            <person name="de Groot N.N."/>
        </authorList>
    </citation>
    <scope>NUCLEOTIDE SEQUENCE [LARGE SCALE GENOMIC DNA]</scope>
    <source>
        <strain evidence="7 8">R5</strain>
    </source>
</reference>
<dbReference type="FunFam" id="1.10.10.10:FF:000001">
    <property type="entry name" value="LysR family transcriptional regulator"/>
    <property type="match status" value="1"/>
</dbReference>
<dbReference type="PRINTS" id="PR00039">
    <property type="entry name" value="HTHLYSR"/>
</dbReference>
<dbReference type="SUPFAM" id="SSF46785">
    <property type="entry name" value="Winged helix' DNA-binding domain"/>
    <property type="match status" value="1"/>
</dbReference>
<dbReference type="CDD" id="cd08474">
    <property type="entry name" value="PBP2_CrgA_like_5"/>
    <property type="match status" value="1"/>
</dbReference>
<dbReference type="Pfam" id="PF03466">
    <property type="entry name" value="LysR_substrate"/>
    <property type="match status" value="1"/>
</dbReference>
<dbReference type="PROSITE" id="PS50931">
    <property type="entry name" value="HTH_LYSR"/>
    <property type="match status" value="1"/>
</dbReference>
<keyword evidence="3" id="KW-0805">Transcription regulation</keyword>
<dbReference type="InterPro" id="IPR000847">
    <property type="entry name" value="LysR_HTH_N"/>
</dbReference>
<evidence type="ECO:0000313" key="7">
    <source>
        <dbReference type="EMBL" id="SDE61000.1"/>
    </source>
</evidence>
<dbReference type="InterPro" id="IPR036388">
    <property type="entry name" value="WH-like_DNA-bd_sf"/>
</dbReference>
<dbReference type="EMBL" id="FMZW01000030">
    <property type="protein sequence ID" value="SDE61000.1"/>
    <property type="molecule type" value="Genomic_DNA"/>
</dbReference>
<feature type="domain" description="HTH lysR-type" evidence="6">
    <location>
        <begin position="16"/>
        <end position="67"/>
    </location>
</feature>
<dbReference type="PANTHER" id="PTHR30537">
    <property type="entry name" value="HTH-TYPE TRANSCRIPTIONAL REGULATOR"/>
    <property type="match status" value="1"/>
</dbReference>
<dbReference type="Gene3D" id="1.10.10.10">
    <property type="entry name" value="Winged helix-like DNA-binding domain superfamily/Winged helix DNA-binding domain"/>
    <property type="match status" value="1"/>
</dbReference>
<dbReference type="InterPro" id="IPR058163">
    <property type="entry name" value="LysR-type_TF_proteobact-type"/>
</dbReference>
<comment type="similarity">
    <text evidence="2">Belongs to the LysR transcriptional regulatory family.</text>
</comment>
<evidence type="ECO:0000256" key="1">
    <source>
        <dbReference type="ARBA" id="ARBA00003502"/>
    </source>
</evidence>
<comment type="function">
    <text evidence="1">NodD regulates the expression of the nodABCFE genes which encode other nodulation proteins. NodD is also a negative regulator of its own expression. Binds flavonoids as inducers.</text>
</comment>
<accession>A0A1G7EBK8</accession>
<dbReference type="GO" id="GO:0043565">
    <property type="term" value="F:sequence-specific DNA binding"/>
    <property type="evidence" value="ECO:0007669"/>
    <property type="project" value="TreeGrafter"/>
</dbReference>
<name>A0A1G7EBK8_9BRAD</name>
<organism evidence="7 8">
    <name type="scientific">Bradyrhizobium brasilense</name>
    <dbReference type="NCBI Taxonomy" id="1419277"/>
    <lineage>
        <taxon>Bacteria</taxon>
        <taxon>Pseudomonadati</taxon>
        <taxon>Pseudomonadota</taxon>
        <taxon>Alphaproteobacteria</taxon>
        <taxon>Hyphomicrobiales</taxon>
        <taxon>Nitrobacteraceae</taxon>
        <taxon>Bradyrhizobium</taxon>
    </lineage>
</organism>
<dbReference type="Gene3D" id="3.40.190.290">
    <property type="match status" value="1"/>
</dbReference>
<keyword evidence="5" id="KW-0804">Transcription</keyword>
<proteinExistence type="inferred from homology"/>
<dbReference type="GO" id="GO:0003700">
    <property type="term" value="F:DNA-binding transcription factor activity"/>
    <property type="evidence" value="ECO:0007669"/>
    <property type="project" value="InterPro"/>
</dbReference>
<dbReference type="SUPFAM" id="SSF53850">
    <property type="entry name" value="Periplasmic binding protein-like II"/>
    <property type="match status" value="1"/>
</dbReference>
<gene>
    <name evidence="7" type="ORF">SAMN05216337_103036</name>
</gene>
<evidence type="ECO:0000256" key="3">
    <source>
        <dbReference type="ARBA" id="ARBA00023015"/>
    </source>
</evidence>
<dbReference type="RefSeq" id="WP_092086750.1">
    <property type="nucleotide sequence ID" value="NZ_FMZW01000030.1"/>
</dbReference>
<sequence length="306" mass="33015">MKQNFTVRQGALDGVEAFLAVAQHRSFRRAAAELGVTPSAISQAVRALEARLGAVLFIRTTRSVGLTDAGERFLARARPAFEELVAASGAARELGQKPAGLLRLTVPRSVVPILLEPLIASFCKAYPEIEVELAASEELVDLAAGGFDAGIRMGQFINPDMVAVRLTKPFPFAIVGSPDYLARRGRPKRPDDLREHACLRLRRSNGGLAPWSLNDNGRSIELAVSGSFIGHDFPTLVGAAIEGVGLAQVPAPLISGAVKEKKLVRVLESFAPTTPGVFLYYPGHRQIMPKLRAFIDHVKSRPRAAR</sequence>
<protein>
    <submittedName>
        <fullName evidence="7">DNA-binding transcriptional regulator, LysR family</fullName>
    </submittedName>
</protein>
<evidence type="ECO:0000256" key="4">
    <source>
        <dbReference type="ARBA" id="ARBA00023125"/>
    </source>
</evidence>
<dbReference type="Proteomes" id="UP000199245">
    <property type="component" value="Unassembled WGS sequence"/>
</dbReference>
<evidence type="ECO:0000256" key="2">
    <source>
        <dbReference type="ARBA" id="ARBA00009437"/>
    </source>
</evidence>